<dbReference type="InterPro" id="IPR001633">
    <property type="entry name" value="EAL_dom"/>
</dbReference>
<dbReference type="SMART" id="SM00267">
    <property type="entry name" value="GGDEF"/>
    <property type="match status" value="1"/>
</dbReference>
<keyword evidence="1" id="KW-0472">Membrane</keyword>
<proteinExistence type="predicted"/>
<protein>
    <recommendedName>
        <fullName evidence="6">Diguanylate cyclase (GGDEF) domain-containing protein</fullName>
    </recommendedName>
</protein>
<keyword evidence="5" id="KW-1185">Reference proteome</keyword>
<dbReference type="GO" id="GO:0071111">
    <property type="term" value="F:cyclic-guanylate-specific phosphodiesterase activity"/>
    <property type="evidence" value="ECO:0007669"/>
    <property type="project" value="InterPro"/>
</dbReference>
<gene>
    <name evidence="4" type="ORF">GCM10007852_35960</name>
</gene>
<dbReference type="PANTHER" id="PTHR33121:SF23">
    <property type="entry name" value="CYCLIC DI-GMP PHOSPHODIESTERASE PDEB"/>
    <property type="match status" value="1"/>
</dbReference>
<dbReference type="CDD" id="cd01948">
    <property type="entry name" value="EAL"/>
    <property type="match status" value="1"/>
</dbReference>
<dbReference type="PROSITE" id="PS50883">
    <property type="entry name" value="EAL"/>
    <property type="match status" value="1"/>
</dbReference>
<dbReference type="Proteomes" id="UP001156601">
    <property type="component" value="Unassembled WGS sequence"/>
</dbReference>
<keyword evidence="1" id="KW-0812">Transmembrane</keyword>
<feature type="domain" description="GGDEF" evidence="3">
    <location>
        <begin position="243"/>
        <end position="377"/>
    </location>
</feature>
<sequence>MTFLQKRKFTYYGLIFTIIAITTTLAISFLRFYEETHLSYSNDIQHLHQIEQNAVNAQYYFKRQVQEWKNILLRGKSPADFNKYKALFAQEFENTQNAMDALHNSIDSQSEVKSLSATFLQTHRAILSEYSQALEIFKQSGYDPTAGDAAVRGIDRRPTQLLDQISQLLEKEVDVEKSLLQKKLDAYIFAFGSAFIFIQAFFCWILVRLTSKLLRANLKDKVTSLGNRELFINTIKDLIRQQKKATIIVFDINNFKLMNEAFGNKGGDLYLRLLSQTLNMTLATKETICRVGSDMFGLILFTTTSENMISRVNDLRNLIRSFEYKEKDISLSLTANAGIYCMKVEDENCVEQLLNKLYASLQESKSIGPGAYTVYSPHDNRILSRQAEMQNVSLITKALMQKRILLYRQEIRDINNENDKSYYEILLRMQGEDGEILPPGLFLQAAERFHLMVDIDKYMVKSLIEYLSDTPNDAAQYSVNLSGATLSDAGFIQFIEDVFEQPNLTHKQIGFEITESDIIRNFDIATGIVNKLKSYGCQISLDDFGTGMSSYGYISKLPIDTLKIDGMFINDLNKQSYNRAIIRSITQLAKDLSIKTVAEFVETEEELSALKELNIDFGQGYLIHKPEFVYQPLAA</sequence>
<evidence type="ECO:0000313" key="5">
    <source>
        <dbReference type="Proteomes" id="UP001156601"/>
    </source>
</evidence>
<dbReference type="SUPFAM" id="SSF141868">
    <property type="entry name" value="EAL domain-like"/>
    <property type="match status" value="1"/>
</dbReference>
<dbReference type="CDD" id="cd01949">
    <property type="entry name" value="GGDEF"/>
    <property type="match status" value="1"/>
</dbReference>
<comment type="caution">
    <text evidence="4">The sequence shown here is derived from an EMBL/GenBank/DDBJ whole genome shotgun (WGS) entry which is preliminary data.</text>
</comment>
<reference evidence="4" key="2">
    <citation type="submission" date="2023-01" db="EMBL/GenBank/DDBJ databases">
        <title>Draft genome sequence of Agaribacter marinus strain NBRC 110023.</title>
        <authorList>
            <person name="Sun Q."/>
            <person name="Mori K."/>
        </authorList>
    </citation>
    <scope>NUCLEOTIDE SEQUENCE</scope>
    <source>
        <strain evidence="4">NBRC 110023</strain>
    </source>
</reference>
<dbReference type="Pfam" id="PF00563">
    <property type="entry name" value="EAL"/>
    <property type="match status" value="1"/>
</dbReference>
<dbReference type="Pfam" id="PF00990">
    <property type="entry name" value="GGDEF"/>
    <property type="match status" value="1"/>
</dbReference>
<dbReference type="NCBIfam" id="TIGR00254">
    <property type="entry name" value="GGDEF"/>
    <property type="match status" value="1"/>
</dbReference>
<dbReference type="InterPro" id="IPR050706">
    <property type="entry name" value="Cyclic-di-GMP_PDE-like"/>
</dbReference>
<dbReference type="SUPFAM" id="SSF55073">
    <property type="entry name" value="Nucleotide cyclase"/>
    <property type="match status" value="1"/>
</dbReference>
<dbReference type="Gene3D" id="3.30.70.270">
    <property type="match status" value="1"/>
</dbReference>
<accession>A0AA37SZL1</accession>
<keyword evidence="1" id="KW-1133">Transmembrane helix</keyword>
<dbReference type="PANTHER" id="PTHR33121">
    <property type="entry name" value="CYCLIC DI-GMP PHOSPHODIESTERASE PDEF"/>
    <property type="match status" value="1"/>
</dbReference>
<dbReference type="PROSITE" id="PS50887">
    <property type="entry name" value="GGDEF"/>
    <property type="match status" value="1"/>
</dbReference>
<evidence type="ECO:0000313" key="4">
    <source>
        <dbReference type="EMBL" id="GLR72688.1"/>
    </source>
</evidence>
<dbReference type="InterPro" id="IPR043128">
    <property type="entry name" value="Rev_trsase/Diguanyl_cyclase"/>
</dbReference>
<dbReference type="InterPro" id="IPR035919">
    <property type="entry name" value="EAL_sf"/>
</dbReference>
<dbReference type="Gene3D" id="3.20.20.450">
    <property type="entry name" value="EAL domain"/>
    <property type="match status" value="1"/>
</dbReference>
<feature type="domain" description="EAL" evidence="2">
    <location>
        <begin position="388"/>
        <end position="635"/>
    </location>
</feature>
<reference evidence="4" key="1">
    <citation type="journal article" date="2014" name="Int. J. Syst. Evol. Microbiol.">
        <title>Complete genome sequence of Corynebacterium casei LMG S-19264T (=DSM 44701T), isolated from a smear-ripened cheese.</title>
        <authorList>
            <consortium name="US DOE Joint Genome Institute (JGI-PGF)"/>
            <person name="Walter F."/>
            <person name="Albersmeier A."/>
            <person name="Kalinowski J."/>
            <person name="Ruckert C."/>
        </authorList>
    </citation>
    <scope>NUCLEOTIDE SEQUENCE</scope>
    <source>
        <strain evidence="4">NBRC 110023</strain>
    </source>
</reference>
<evidence type="ECO:0000256" key="1">
    <source>
        <dbReference type="SAM" id="Phobius"/>
    </source>
</evidence>
<dbReference type="RefSeq" id="WP_284219101.1">
    <property type="nucleotide sequence ID" value="NZ_BSOT01000012.1"/>
</dbReference>
<evidence type="ECO:0000259" key="2">
    <source>
        <dbReference type="PROSITE" id="PS50883"/>
    </source>
</evidence>
<dbReference type="InterPro" id="IPR029787">
    <property type="entry name" value="Nucleotide_cyclase"/>
</dbReference>
<name>A0AA37SZL1_9ALTE</name>
<dbReference type="AlphaFoldDB" id="A0AA37SZL1"/>
<dbReference type="EMBL" id="BSOT01000012">
    <property type="protein sequence ID" value="GLR72688.1"/>
    <property type="molecule type" value="Genomic_DNA"/>
</dbReference>
<evidence type="ECO:0008006" key="6">
    <source>
        <dbReference type="Google" id="ProtNLM"/>
    </source>
</evidence>
<organism evidence="4 5">
    <name type="scientific">Agaribacter marinus</name>
    <dbReference type="NCBI Taxonomy" id="1431249"/>
    <lineage>
        <taxon>Bacteria</taxon>
        <taxon>Pseudomonadati</taxon>
        <taxon>Pseudomonadota</taxon>
        <taxon>Gammaproteobacteria</taxon>
        <taxon>Alteromonadales</taxon>
        <taxon>Alteromonadaceae</taxon>
        <taxon>Agaribacter</taxon>
    </lineage>
</organism>
<dbReference type="SMART" id="SM00052">
    <property type="entry name" value="EAL"/>
    <property type="match status" value="1"/>
</dbReference>
<feature type="transmembrane region" description="Helical" evidence="1">
    <location>
        <begin position="186"/>
        <end position="207"/>
    </location>
</feature>
<feature type="transmembrane region" description="Helical" evidence="1">
    <location>
        <begin position="12"/>
        <end position="33"/>
    </location>
</feature>
<evidence type="ECO:0000259" key="3">
    <source>
        <dbReference type="PROSITE" id="PS50887"/>
    </source>
</evidence>
<dbReference type="InterPro" id="IPR000160">
    <property type="entry name" value="GGDEF_dom"/>
</dbReference>